<evidence type="ECO:0000259" key="1">
    <source>
        <dbReference type="Pfam" id="PF04471"/>
    </source>
</evidence>
<dbReference type="STRING" id="391008.Smal_3776"/>
<reference evidence="3 4" key="1">
    <citation type="submission" date="2008-06" db="EMBL/GenBank/DDBJ databases">
        <title>Complete sequence of Stenotrophomonas maltophilia R551-3.</title>
        <authorList>
            <consortium name="US DOE Joint Genome Institute"/>
            <person name="Lucas S."/>
            <person name="Copeland A."/>
            <person name="Lapidus A."/>
            <person name="Glavina del Rio T."/>
            <person name="Dalin E."/>
            <person name="Tice H."/>
            <person name="Pitluck S."/>
            <person name="Chain P."/>
            <person name="Malfatti S."/>
            <person name="Shin M."/>
            <person name="Vergez L."/>
            <person name="Lang D."/>
            <person name="Schmutz J."/>
            <person name="Larimer F."/>
            <person name="Land M."/>
            <person name="Hauser L."/>
            <person name="Kyrpides N."/>
            <person name="Mikhailova N."/>
            <person name="Taghavi S."/>
            <person name="Monchy S."/>
            <person name="Newman L."/>
            <person name="Vangronsveld J."/>
            <person name="van der Lelie D."/>
            <person name="Richardson P."/>
        </authorList>
    </citation>
    <scope>NUCLEOTIDE SEQUENCE [LARGE SCALE GENOMIC DNA]</scope>
    <source>
        <strain evidence="3 4">R551-3</strain>
    </source>
</reference>
<dbReference type="SUPFAM" id="SSF52540">
    <property type="entry name" value="P-loop containing nucleoside triphosphate hydrolases"/>
    <property type="match status" value="1"/>
</dbReference>
<dbReference type="GO" id="GO:0003677">
    <property type="term" value="F:DNA binding"/>
    <property type="evidence" value="ECO:0007669"/>
    <property type="project" value="InterPro"/>
</dbReference>
<dbReference type="EMBL" id="CP001111">
    <property type="protein sequence ID" value="ACF53475.1"/>
    <property type="molecule type" value="Genomic_DNA"/>
</dbReference>
<organism evidence="3 4">
    <name type="scientific">Stenotrophomonas maltophilia (strain R551-3)</name>
    <dbReference type="NCBI Taxonomy" id="391008"/>
    <lineage>
        <taxon>Bacteria</taxon>
        <taxon>Pseudomonadati</taxon>
        <taxon>Pseudomonadota</taxon>
        <taxon>Gammaproteobacteria</taxon>
        <taxon>Lysobacterales</taxon>
        <taxon>Lysobacteraceae</taxon>
        <taxon>Stenotrophomonas</taxon>
        <taxon>Stenotrophomonas maltophilia group</taxon>
    </lineage>
</organism>
<evidence type="ECO:0000313" key="3">
    <source>
        <dbReference type="EMBL" id="ACF53475.1"/>
    </source>
</evidence>
<dbReference type="GO" id="GO:0004519">
    <property type="term" value="F:endonuclease activity"/>
    <property type="evidence" value="ECO:0007669"/>
    <property type="project" value="InterPro"/>
</dbReference>
<dbReference type="Gene3D" id="3.40.1350.10">
    <property type="match status" value="1"/>
</dbReference>
<feature type="domain" description="Restriction endonuclease type IV Mrr" evidence="1">
    <location>
        <begin position="7"/>
        <end position="69"/>
    </location>
</feature>
<dbReference type="Gene3D" id="3.40.50.300">
    <property type="entry name" value="P-loop containing nucleotide triphosphate hydrolases"/>
    <property type="match status" value="1"/>
</dbReference>
<proteinExistence type="predicted"/>
<dbReference type="InterPro" id="IPR007560">
    <property type="entry name" value="Restrct_endonuc_IV_Mrr"/>
</dbReference>
<dbReference type="KEGG" id="smt:Smal_3776"/>
<evidence type="ECO:0000313" key="4">
    <source>
        <dbReference type="Proteomes" id="UP000001867"/>
    </source>
</evidence>
<dbReference type="Pfam" id="PF20720">
    <property type="entry name" value="nSTAND3"/>
    <property type="match status" value="1"/>
</dbReference>
<dbReference type="RefSeq" id="WP_012512356.1">
    <property type="nucleotide sequence ID" value="NC_011071.1"/>
</dbReference>
<dbReference type="InterPro" id="IPR049050">
    <property type="entry name" value="nSTAND3"/>
</dbReference>
<name>B4SM30_STRM5</name>
<accession>B4SM30</accession>
<feature type="domain" description="Novel STAND NTPase 3" evidence="2">
    <location>
        <begin position="174"/>
        <end position="331"/>
    </location>
</feature>
<dbReference type="GO" id="GO:0009307">
    <property type="term" value="P:DNA restriction-modification system"/>
    <property type="evidence" value="ECO:0007669"/>
    <property type="project" value="InterPro"/>
</dbReference>
<sequence>MTSYDFRTLNDKEFEVLCCDLLSRMLSKNFERFKPGRDGGVDGRYFSPDGEVVLQCKHWVNTPIDHLIRHLEKSEAAKVAKIKPIQYFIATSLPLSRADKNRIFKIFSPYIASESNILGAEDLNDILSRESEVERRHYKLWLASTTVLQTLLNSAIHGRSDFLLSEIVEQRARYVQTGSHDAALTKLNNKNVVIITGDAGVGKTTLARNLLLPYASDGYEIFSISDRVDESESVFQKGKRQIFYFDDFLGSNYLDAISGGFGTQISQFIRRVKSDPSKRFILTSRTTILNQGKMLIGALSDQNIAKDEFEISLQSMTVIEKAKILYNQMWHSDMGHEYREEIYKDKRYWAIINHKNYNPRIISYITDSHRLEDIPVAEFWPHTLEMLNNPADVWSHPFDAQHDDYGRALIILVALNGRAISQGDLSDAYYRHVNRKSFSSARGQQDFIRNLRQLCGSMLNRTVHSSREIISLFNPSIRDFLLRRYKSDPKVIGDAISSLRTTDSLTTAISLLANSTLDNKFTRTLLSSIAGDADASDYVGYSSLYVARLYTFLYKNNRTVSEHDIALIGRASAFVDAEDLPRQFEEIIDLYIIARSHGLSAPISIDAFIEQACDKDPSMDELSKLASLMDASGRVPATNGTFREAVLAFFLDQIYYEFPAEDVFEGLSWDEDWWEAKTQLKDQLRLRLEKVGLSEDEDLVLEITDSYDFDDQAYGYFRGREEENDRSYYGGGNMARDIDDLFDRS</sequence>
<dbReference type="AlphaFoldDB" id="B4SM30"/>
<dbReference type="InterPro" id="IPR027417">
    <property type="entry name" value="P-loop_NTPase"/>
</dbReference>
<dbReference type="InterPro" id="IPR011856">
    <property type="entry name" value="tRNA_endonuc-like_dom_sf"/>
</dbReference>
<evidence type="ECO:0000259" key="2">
    <source>
        <dbReference type="Pfam" id="PF20720"/>
    </source>
</evidence>
<gene>
    <name evidence="3" type="ordered locus">Smal_3776</name>
</gene>
<dbReference type="Proteomes" id="UP000001867">
    <property type="component" value="Chromosome"/>
</dbReference>
<dbReference type="Pfam" id="PF04471">
    <property type="entry name" value="Mrr_cat"/>
    <property type="match status" value="1"/>
</dbReference>
<dbReference type="eggNOG" id="COG0507">
    <property type="taxonomic scope" value="Bacteria"/>
</dbReference>
<dbReference type="HOGENOM" id="CLU_019601_2_0_6"/>
<protein>
    <submittedName>
        <fullName evidence="3">Uncharacterized protein</fullName>
    </submittedName>
</protein>
<dbReference type="OrthoDB" id="9806903at2"/>